<feature type="chain" id="PRO_5001722770" evidence="2">
    <location>
        <begin position="27"/>
        <end position="440"/>
    </location>
</feature>
<feature type="compositionally biased region" description="Basic and acidic residues" evidence="1">
    <location>
        <begin position="232"/>
        <end position="253"/>
    </location>
</feature>
<accession>A0A077QY73</accession>
<feature type="compositionally biased region" description="Basic and acidic residues" evidence="1">
    <location>
        <begin position="267"/>
        <end position="281"/>
    </location>
</feature>
<organism evidence="3">
    <name type="scientific">Melanopsichium pennsylvanicum 4</name>
    <dbReference type="NCBI Taxonomy" id="1398559"/>
    <lineage>
        <taxon>Eukaryota</taxon>
        <taxon>Fungi</taxon>
        <taxon>Dikarya</taxon>
        <taxon>Basidiomycota</taxon>
        <taxon>Ustilaginomycotina</taxon>
        <taxon>Ustilaginomycetes</taxon>
        <taxon>Ustilaginales</taxon>
        <taxon>Ustilaginaceae</taxon>
        <taxon>Melanopsichium</taxon>
    </lineage>
</organism>
<feature type="compositionally biased region" description="Basic and acidic residues" evidence="1">
    <location>
        <begin position="315"/>
        <end position="324"/>
    </location>
</feature>
<dbReference type="EMBL" id="HG529507">
    <property type="protein sequence ID" value="CDI51462.1"/>
    <property type="molecule type" value="Genomic_DNA"/>
</dbReference>
<evidence type="ECO:0000313" key="3">
    <source>
        <dbReference type="EMBL" id="CDI51462.1"/>
    </source>
</evidence>
<keyword evidence="2" id="KW-0732">Signal</keyword>
<evidence type="ECO:0000256" key="2">
    <source>
        <dbReference type="SAM" id="SignalP"/>
    </source>
</evidence>
<protein>
    <submittedName>
        <fullName evidence="3">Uncharacterized protein</fullName>
    </submittedName>
</protein>
<feature type="region of interest" description="Disordered" evidence="1">
    <location>
        <begin position="223"/>
        <end position="440"/>
    </location>
</feature>
<evidence type="ECO:0000256" key="1">
    <source>
        <dbReference type="SAM" id="MobiDB-lite"/>
    </source>
</evidence>
<feature type="compositionally biased region" description="Basic residues" evidence="1">
    <location>
        <begin position="423"/>
        <end position="440"/>
    </location>
</feature>
<proteinExistence type="predicted"/>
<reference evidence="3" key="1">
    <citation type="journal article" date="2014" name="Genome Biol. Evol.">
        <title>Gene Loss Rather Than Gene Gain Is Associated with a Host Jump from Monocots to Dicots in the Smut Fungus Melanopsichium pennsylvanicum.</title>
        <authorList>
            <person name="Sharma R."/>
            <person name="Mishra B."/>
            <person name="Runge F."/>
            <person name="Thines M."/>
        </authorList>
    </citation>
    <scope>NUCLEOTIDE SEQUENCE</scope>
    <source>
        <strain evidence="3">4</strain>
    </source>
</reference>
<dbReference type="AlphaFoldDB" id="A0A077QY73"/>
<feature type="signal peptide" evidence="2">
    <location>
        <begin position="1"/>
        <end position="26"/>
    </location>
</feature>
<name>A0A077QY73_9BASI</name>
<sequence>MMTVAPFYLSLRLWLVLLTASSTVLTYELSPVDGQADIGAHHVQPGRCAGVERRLGRRTYGDFFRPSPFKTTFSSISSSISGVDDAGSGIEAMDSTSLCSFNPRLTEGYGAGFSNIASYLIYSRCLYGTNYMRVICGTSDGNGKPKEEIPNLVVEAQCPSGTKCKNFCATMVDPSLASPYAAKQVQLAQCLPIPQWEKLTDMYKPKPRWFNYDSLLKIKTGGGVGSAGGDPKVVDKVPEGDPAKDPTQTDKDGTIAGKVLISGASDAKPESKKQPKSKTDTGMHTTTHLSEGLTFPGSVHMPTGNKPNDPIEQQQKQDQKDKLPPQKALTDMGFRKRTLQYDLSSSSGSGTRGFIHSFHTGQMKHDPHKGQQSKRSADPASQITIPLSSVDKPIQPKAQQQQHEKDPDGPLTPQKDPLPGKKGPLHRHHRHLRSRILHQH</sequence>